<sequence length="449" mass="47978">MSYVKKIGALGAAAAMVAPTLTACGGDADATPVNAEGAVIVELWHASGGAAGQTLEDLVEQFNYEHRGEIEVRAAYQGSYGDAIAKFIASVQTGDLPAIMQANDVQTAFMKDSDVIVPVEELNERYGGYDFDDVAPAVLNYYEMEDTIYSMPAMISQPVMYVNNDLLAEAGLDVSDVETTDGLIESARTIKEKTGSAGFTFHLDGWFMEQAASMLGEELCTPENGTGESPATEFALDNPELVDLWSTYGELYATGEAHNPGKDGAAATGAFTTGEAAVQLGSSGGLGNLMANEPDFDWSVHRLPRDNDRAGAVPGGNSLWAIDLGHNEEEQEAVWEFMKFIGSDENQAKIFRETGYLPTTNGALDLLDDIDSNQEAILDQLHTNPVNTVTAGCHTGALNIARGDYERAMSEIANGADPVTSLDEAKVDADAKIETYNERAALTDSEDYE</sequence>
<dbReference type="OrthoDB" id="4393730at2"/>
<dbReference type="AlphaFoldDB" id="I7L9M4"/>
<dbReference type="PANTHER" id="PTHR43649:SF31">
    <property type="entry name" value="SN-GLYCEROL-3-PHOSPHATE-BINDING PERIPLASMIC PROTEIN UGPB"/>
    <property type="match status" value="1"/>
</dbReference>
<dbReference type="InterPro" id="IPR006059">
    <property type="entry name" value="SBP"/>
</dbReference>
<dbReference type="STRING" id="29321.AAV33_05980"/>
<reference evidence="7 8" key="2">
    <citation type="submission" date="2012-08" db="EMBL/GenBank/DDBJ databases">
        <title>The Genome Sequence of Turicella otitidis ATCC 51513.</title>
        <authorList>
            <consortium name="The Broad Institute Genome Sequencing Platform"/>
            <person name="Earl A."/>
            <person name="Ward D."/>
            <person name="Feldgarden M."/>
            <person name="Gevers D."/>
            <person name="Huys G."/>
            <person name="Walker B."/>
            <person name="Young S.K."/>
            <person name="Zeng Q."/>
            <person name="Gargeya S."/>
            <person name="Fitzgerald M."/>
            <person name="Haas B."/>
            <person name="Abouelleil A."/>
            <person name="Alvarado L."/>
            <person name="Arachchi H.M."/>
            <person name="Berlin A.M."/>
            <person name="Chapman S.B."/>
            <person name="Goldberg J."/>
            <person name="Griggs A."/>
            <person name="Gujja S."/>
            <person name="Hansen M."/>
            <person name="Howarth C."/>
            <person name="Imamovic A."/>
            <person name="Larimer J."/>
            <person name="McCowen C."/>
            <person name="Montmayeur A."/>
            <person name="Murphy C."/>
            <person name="Neiman D."/>
            <person name="Pearson M."/>
            <person name="Priest M."/>
            <person name="Roberts A."/>
            <person name="Saif S."/>
            <person name="Shea T."/>
            <person name="Sisk P."/>
            <person name="Sykes S."/>
            <person name="Wortman J."/>
            <person name="Nusbaum C."/>
            <person name="Birren B."/>
        </authorList>
    </citation>
    <scope>NUCLEOTIDE SEQUENCE [LARGE SCALE GENOMIC DNA]</scope>
    <source>
        <strain evidence="7 8">ATCC 51513</strain>
    </source>
</reference>
<comment type="caution">
    <text evidence="6">The sequence shown here is derived from an EMBL/GenBank/DDBJ whole genome shotgun (WGS) entry which is preliminary data.</text>
</comment>
<organism evidence="6 9">
    <name type="scientific">Corynebacterium otitidis ATCC 51513</name>
    <dbReference type="NCBI Taxonomy" id="883169"/>
    <lineage>
        <taxon>Bacteria</taxon>
        <taxon>Bacillati</taxon>
        <taxon>Actinomycetota</taxon>
        <taxon>Actinomycetes</taxon>
        <taxon>Mycobacteriales</taxon>
        <taxon>Corynebacteriaceae</taxon>
        <taxon>Corynebacterium</taxon>
    </lineage>
</organism>
<keyword evidence="8" id="KW-1185">Reference proteome</keyword>
<evidence type="ECO:0000256" key="5">
    <source>
        <dbReference type="SAM" id="SignalP"/>
    </source>
</evidence>
<evidence type="ECO:0000256" key="4">
    <source>
        <dbReference type="ARBA" id="ARBA00022729"/>
    </source>
</evidence>
<dbReference type="PANTHER" id="PTHR43649">
    <property type="entry name" value="ARABINOSE-BINDING PROTEIN-RELATED"/>
    <property type="match status" value="1"/>
</dbReference>
<dbReference type="RefSeq" id="WP_004601337.1">
    <property type="nucleotide sequence ID" value="NZ_HF541867.1"/>
</dbReference>
<evidence type="ECO:0000256" key="3">
    <source>
        <dbReference type="ARBA" id="ARBA00022448"/>
    </source>
</evidence>
<dbReference type="HOGENOM" id="CLU_031285_3_1_11"/>
<dbReference type="GO" id="GO:0030313">
    <property type="term" value="C:cell envelope"/>
    <property type="evidence" value="ECO:0007669"/>
    <property type="project" value="UniProtKB-SubCell"/>
</dbReference>
<dbReference type="Gene3D" id="3.40.190.10">
    <property type="entry name" value="Periplasmic binding protein-like II"/>
    <property type="match status" value="2"/>
</dbReference>
<keyword evidence="4 5" id="KW-0732">Signal</keyword>
<dbReference type="SUPFAM" id="SSF53850">
    <property type="entry name" value="Periplasmic binding protein-like II"/>
    <property type="match status" value="1"/>
</dbReference>
<dbReference type="Pfam" id="PF13416">
    <property type="entry name" value="SBP_bac_8"/>
    <property type="match status" value="1"/>
</dbReference>
<accession>I7L9M4</accession>
<reference evidence="6 9" key="1">
    <citation type="journal article" date="2012" name="J. Bacteriol.">
        <title>Draft Genome Sequence of Turicella otitidis ATCC 51513, Isolated from Middle Ear Fluid from a Child with Otitis Media.</title>
        <authorList>
            <person name="Brinkrolf K."/>
            <person name="Schneider J."/>
            <person name="Knecht M."/>
            <person name="Ruckert C."/>
            <person name="Tauch A."/>
        </authorList>
    </citation>
    <scope>NUCLEOTIDE SEQUENCE [LARGE SCALE GENOMIC DNA]</scope>
    <source>
        <strain evidence="6 9">ATCC 51513</strain>
    </source>
</reference>
<evidence type="ECO:0000256" key="2">
    <source>
        <dbReference type="ARBA" id="ARBA00008520"/>
    </source>
</evidence>
<evidence type="ECO:0000313" key="8">
    <source>
        <dbReference type="Proteomes" id="UP000006078"/>
    </source>
</evidence>
<feature type="signal peptide" evidence="5">
    <location>
        <begin position="1"/>
        <end position="23"/>
    </location>
</feature>
<evidence type="ECO:0000313" key="9">
    <source>
        <dbReference type="Proteomes" id="UP000011016"/>
    </source>
</evidence>
<dbReference type="eggNOG" id="COG1653">
    <property type="taxonomic scope" value="Bacteria"/>
</dbReference>
<feature type="chain" id="PRO_5038286663" evidence="5">
    <location>
        <begin position="24"/>
        <end position="449"/>
    </location>
</feature>
<keyword evidence="3" id="KW-0813">Transport</keyword>
<proteinExistence type="inferred from homology"/>
<name>I7L9M4_9CORY</name>
<dbReference type="PROSITE" id="PS51257">
    <property type="entry name" value="PROKAR_LIPOPROTEIN"/>
    <property type="match status" value="1"/>
</dbReference>
<dbReference type="EMBL" id="CAJZ01000170">
    <property type="protein sequence ID" value="CCI83892.1"/>
    <property type="molecule type" value="Genomic_DNA"/>
</dbReference>
<dbReference type="Proteomes" id="UP000006078">
    <property type="component" value="Unassembled WGS sequence"/>
</dbReference>
<dbReference type="Proteomes" id="UP000011016">
    <property type="component" value="Unassembled WGS sequence"/>
</dbReference>
<protein>
    <submittedName>
        <fullName evidence="6">sn-glycerol-3-phosphate-binding periplasmic protein</fullName>
    </submittedName>
</protein>
<dbReference type="InterPro" id="IPR050490">
    <property type="entry name" value="Bact_solute-bd_prot1"/>
</dbReference>
<gene>
    <name evidence="6" type="ORF">BN46_1167</name>
    <name evidence="7" type="ORF">HMPREF9719_01447</name>
</gene>
<comment type="similarity">
    <text evidence="2">Belongs to the bacterial solute-binding protein 1 family.</text>
</comment>
<dbReference type="EMBL" id="AHAE01000069">
    <property type="protein sequence ID" value="EJZ81626.1"/>
    <property type="molecule type" value="Genomic_DNA"/>
</dbReference>
<comment type="subcellular location">
    <subcellularLocation>
        <location evidence="1">Cell envelope</location>
    </subcellularLocation>
</comment>
<evidence type="ECO:0000256" key="1">
    <source>
        <dbReference type="ARBA" id="ARBA00004196"/>
    </source>
</evidence>
<evidence type="ECO:0000313" key="7">
    <source>
        <dbReference type="EMBL" id="EJZ81626.1"/>
    </source>
</evidence>
<evidence type="ECO:0000313" key="6">
    <source>
        <dbReference type="EMBL" id="CCI83892.1"/>
    </source>
</evidence>